<proteinExistence type="predicted"/>
<evidence type="ECO:0000313" key="1">
    <source>
        <dbReference type="EMBL" id="GAH62887.1"/>
    </source>
</evidence>
<protein>
    <submittedName>
        <fullName evidence="1">Uncharacterized protein</fullName>
    </submittedName>
</protein>
<name>X1H0E0_9ZZZZ</name>
<gene>
    <name evidence="1" type="ORF">S03H2_50072</name>
</gene>
<sequence length="126" mass="13515">MSEQKQKEDPIQLLLRTVVRDPDGKTLHDSGRNPAKSFVIQFLQFFSAMLGFDVDGATNYNATDTSGVAGYLYKGNAWASLNFRVDAGVGVDEYGIVVGTGETAPTNTDHKLETQLTEGVGGGNIT</sequence>
<reference evidence="1" key="1">
    <citation type="journal article" date="2014" name="Front. Microbiol.">
        <title>High frequency of phylogenetically diverse reductive dehalogenase-homologous genes in deep subseafloor sedimentary metagenomes.</title>
        <authorList>
            <person name="Kawai M."/>
            <person name="Futagami T."/>
            <person name="Toyoda A."/>
            <person name="Takaki Y."/>
            <person name="Nishi S."/>
            <person name="Hori S."/>
            <person name="Arai W."/>
            <person name="Tsubouchi T."/>
            <person name="Morono Y."/>
            <person name="Uchiyama I."/>
            <person name="Ito T."/>
            <person name="Fujiyama A."/>
            <person name="Inagaki F."/>
            <person name="Takami H."/>
        </authorList>
    </citation>
    <scope>NUCLEOTIDE SEQUENCE</scope>
    <source>
        <strain evidence="1">Expedition CK06-06</strain>
    </source>
</reference>
<dbReference type="AlphaFoldDB" id="X1H0E0"/>
<accession>X1H0E0</accession>
<organism evidence="1">
    <name type="scientific">marine sediment metagenome</name>
    <dbReference type="NCBI Taxonomy" id="412755"/>
    <lineage>
        <taxon>unclassified sequences</taxon>
        <taxon>metagenomes</taxon>
        <taxon>ecological metagenomes</taxon>
    </lineage>
</organism>
<feature type="non-terminal residue" evidence="1">
    <location>
        <position position="126"/>
    </location>
</feature>
<dbReference type="EMBL" id="BARU01031679">
    <property type="protein sequence ID" value="GAH62887.1"/>
    <property type="molecule type" value="Genomic_DNA"/>
</dbReference>
<comment type="caution">
    <text evidence="1">The sequence shown here is derived from an EMBL/GenBank/DDBJ whole genome shotgun (WGS) entry which is preliminary data.</text>
</comment>